<dbReference type="Proteomes" id="UP000266723">
    <property type="component" value="Unassembled WGS sequence"/>
</dbReference>
<keyword evidence="10" id="KW-1185">Reference proteome</keyword>
<protein>
    <submittedName>
        <fullName evidence="9">Uncharacterized protein</fullName>
    </submittedName>
</protein>
<feature type="chain" id="PRO_5047126835" evidence="8">
    <location>
        <begin position="25"/>
        <end position="540"/>
    </location>
</feature>
<keyword evidence="4" id="KW-0479">Metal-binding</keyword>
<dbReference type="PANTHER" id="PTHR47944:SF4">
    <property type="entry name" value="OS09G0441700 PROTEIN"/>
    <property type="match status" value="1"/>
</dbReference>
<evidence type="ECO:0000256" key="1">
    <source>
        <dbReference type="ARBA" id="ARBA00001971"/>
    </source>
</evidence>
<reference evidence="9 10" key="1">
    <citation type="journal article" date="2020" name="BMC Genomics">
        <title>Intraspecific diversification of the crop wild relative Brassica cretica Lam. using demographic model selection.</title>
        <authorList>
            <person name="Kioukis A."/>
            <person name="Michalopoulou V.A."/>
            <person name="Briers L."/>
            <person name="Pirintsos S."/>
            <person name="Studholme D.J."/>
            <person name="Pavlidis P."/>
            <person name="Sarris P.F."/>
        </authorList>
    </citation>
    <scope>NUCLEOTIDE SEQUENCE [LARGE SCALE GENOMIC DNA]</scope>
    <source>
        <strain evidence="10">cv. PFS-1207/04</strain>
    </source>
</reference>
<dbReference type="Gene3D" id="1.10.630.10">
    <property type="entry name" value="Cytochrome P450"/>
    <property type="match status" value="1"/>
</dbReference>
<evidence type="ECO:0000256" key="3">
    <source>
        <dbReference type="ARBA" id="ARBA00022617"/>
    </source>
</evidence>
<dbReference type="SUPFAM" id="SSF48264">
    <property type="entry name" value="Cytochrome P450"/>
    <property type="match status" value="1"/>
</dbReference>
<evidence type="ECO:0000313" key="9">
    <source>
        <dbReference type="EMBL" id="KAF3576045.1"/>
    </source>
</evidence>
<dbReference type="EMBL" id="QGKV02000649">
    <property type="protein sequence ID" value="KAF3576045.1"/>
    <property type="molecule type" value="Genomic_DNA"/>
</dbReference>
<keyword evidence="3" id="KW-0349">Heme</keyword>
<organism evidence="9 10">
    <name type="scientific">Brassica cretica</name>
    <name type="common">Mustard</name>
    <dbReference type="NCBI Taxonomy" id="69181"/>
    <lineage>
        <taxon>Eukaryota</taxon>
        <taxon>Viridiplantae</taxon>
        <taxon>Streptophyta</taxon>
        <taxon>Embryophyta</taxon>
        <taxon>Tracheophyta</taxon>
        <taxon>Spermatophyta</taxon>
        <taxon>Magnoliopsida</taxon>
        <taxon>eudicotyledons</taxon>
        <taxon>Gunneridae</taxon>
        <taxon>Pentapetalae</taxon>
        <taxon>rosids</taxon>
        <taxon>malvids</taxon>
        <taxon>Brassicales</taxon>
        <taxon>Brassicaceae</taxon>
        <taxon>Brassiceae</taxon>
        <taxon>Brassica</taxon>
    </lineage>
</organism>
<dbReference type="InterPro" id="IPR002401">
    <property type="entry name" value="Cyt_P450_E_grp-I"/>
</dbReference>
<evidence type="ECO:0000256" key="7">
    <source>
        <dbReference type="ARBA" id="ARBA00023033"/>
    </source>
</evidence>
<proteinExistence type="inferred from homology"/>
<dbReference type="Pfam" id="PF00067">
    <property type="entry name" value="p450"/>
    <property type="match status" value="2"/>
</dbReference>
<dbReference type="PRINTS" id="PR00463">
    <property type="entry name" value="EP450I"/>
</dbReference>
<keyword evidence="5" id="KW-0560">Oxidoreductase</keyword>
<evidence type="ECO:0000313" key="10">
    <source>
        <dbReference type="Proteomes" id="UP000266723"/>
    </source>
</evidence>
<keyword evidence="7" id="KW-0503">Monooxygenase</keyword>
<comment type="similarity">
    <text evidence="2">Belongs to the cytochrome P450 family.</text>
</comment>
<dbReference type="InterPro" id="IPR001128">
    <property type="entry name" value="Cyt_P450"/>
</dbReference>
<evidence type="ECO:0000256" key="2">
    <source>
        <dbReference type="ARBA" id="ARBA00010617"/>
    </source>
</evidence>
<dbReference type="PANTHER" id="PTHR47944">
    <property type="entry name" value="CYTOCHROME P450 98A9"/>
    <property type="match status" value="1"/>
</dbReference>
<feature type="signal peptide" evidence="8">
    <location>
        <begin position="1"/>
        <end position="24"/>
    </location>
</feature>
<keyword evidence="6" id="KW-0408">Iron</keyword>
<dbReference type="InterPro" id="IPR036396">
    <property type="entry name" value="Cyt_P450_sf"/>
</dbReference>
<sequence length="540" mass="61514">MNMNVTYPSSFTLVLSIMLVLALAICSLRSKKSKGQLPPGPAGWPIIGNLFQMIMNRPAHQWIHRVMETEIACFRFAGVDVIIVTSSEISLEVLREKDKALADRAEAYSIRLISHGYNGVSFSSYGERWKLAKKVMVTKLLSSATLNKTTGDRTVEADNIVTYVYNICQSGSVTKPVNMRDFALTYSHAVMMRMLFGQRHFDKPAKDGGFGTKEREHMDAIYRALDCLFGFTVADYRPFLRGWNVEGEEKDVREAVDIINRCNDPIIRERMHLWRDKGGKETEEDWLDILRASPMLRTRARLPFDRSNTKLPRPYGFDPLSPSLWTAPSQYHTLLLIFYSNAAVKDSYEPWVVDALIKQKDDQGIHLFTFEEIRAQCKDVNVATIDNTMNTVEWTIAEMLNHQEILEKATKELNTIVGKDRLIQESDIPQLNYYIKACCKESFRFHQPNAFLPPHGAREDNTLAGYFVPKGSQILMSCPGLGRNPKTWEEPDAFKPERHLVDHRDPVDVTLMEPDMRFVVFGTGRRGCTGPKLGATMIVM</sequence>
<evidence type="ECO:0000256" key="5">
    <source>
        <dbReference type="ARBA" id="ARBA00023002"/>
    </source>
</evidence>
<comment type="cofactor">
    <cofactor evidence="1">
        <name>heme</name>
        <dbReference type="ChEBI" id="CHEBI:30413"/>
    </cofactor>
</comment>
<evidence type="ECO:0000256" key="6">
    <source>
        <dbReference type="ARBA" id="ARBA00023004"/>
    </source>
</evidence>
<keyword evidence="8" id="KW-0732">Signal</keyword>
<evidence type="ECO:0000256" key="8">
    <source>
        <dbReference type="SAM" id="SignalP"/>
    </source>
</evidence>
<comment type="caution">
    <text evidence="9">The sequence shown here is derived from an EMBL/GenBank/DDBJ whole genome shotgun (WGS) entry which is preliminary data.</text>
</comment>
<name>A0ABQ7DG64_BRACR</name>
<accession>A0ABQ7DG64</accession>
<gene>
    <name evidence="9" type="ORF">DY000_02029511</name>
</gene>
<evidence type="ECO:0000256" key="4">
    <source>
        <dbReference type="ARBA" id="ARBA00022723"/>
    </source>
</evidence>